<organism evidence="1 2">
    <name type="scientific">Mycena maculata</name>
    <dbReference type="NCBI Taxonomy" id="230809"/>
    <lineage>
        <taxon>Eukaryota</taxon>
        <taxon>Fungi</taxon>
        <taxon>Dikarya</taxon>
        <taxon>Basidiomycota</taxon>
        <taxon>Agaricomycotina</taxon>
        <taxon>Agaricomycetes</taxon>
        <taxon>Agaricomycetidae</taxon>
        <taxon>Agaricales</taxon>
        <taxon>Marasmiineae</taxon>
        <taxon>Mycenaceae</taxon>
        <taxon>Mycena</taxon>
    </lineage>
</organism>
<dbReference type="Proteomes" id="UP001215280">
    <property type="component" value="Unassembled WGS sequence"/>
</dbReference>
<gene>
    <name evidence="1" type="ORF">DFH07DRAFT_1023951</name>
</gene>
<protein>
    <submittedName>
        <fullName evidence="1">Uncharacterized protein</fullName>
    </submittedName>
</protein>
<evidence type="ECO:0000313" key="2">
    <source>
        <dbReference type="Proteomes" id="UP001215280"/>
    </source>
</evidence>
<dbReference type="AlphaFoldDB" id="A0AAD7J894"/>
<sequence>MIGYICGHVSFCFHLPRSRSAPSPNRCPPPLALLHSPFPSFISLPSLSPFFPSPRPPTAPRPPSSSLFPSFSSLSAHTALALLPLPYLPVPSPSPSPSLLAPSIAEFAPSALFCSHHKSVHHDLDLRLDDQRRGIYNYERMFKSVVKLFEKSTDAWVIDTPAFYQRHVFGSLDGSVDDSPGEEDDEDSDVSAILALRAARDTPSNDSLSQAILLWPPSKIIANLRINCCIALLTLLCTLSRTRIVSKDACCIVPNDPPLLFM</sequence>
<evidence type="ECO:0000313" key="1">
    <source>
        <dbReference type="EMBL" id="KAJ7758953.1"/>
    </source>
</evidence>
<keyword evidence="2" id="KW-1185">Reference proteome</keyword>
<name>A0AAD7J894_9AGAR</name>
<reference evidence="1" key="1">
    <citation type="submission" date="2023-03" db="EMBL/GenBank/DDBJ databases">
        <title>Massive genome expansion in bonnet fungi (Mycena s.s.) driven by repeated elements and novel gene families across ecological guilds.</title>
        <authorList>
            <consortium name="Lawrence Berkeley National Laboratory"/>
            <person name="Harder C.B."/>
            <person name="Miyauchi S."/>
            <person name="Viragh M."/>
            <person name="Kuo A."/>
            <person name="Thoen E."/>
            <person name="Andreopoulos B."/>
            <person name="Lu D."/>
            <person name="Skrede I."/>
            <person name="Drula E."/>
            <person name="Henrissat B."/>
            <person name="Morin E."/>
            <person name="Kohler A."/>
            <person name="Barry K."/>
            <person name="LaButti K."/>
            <person name="Morin E."/>
            <person name="Salamov A."/>
            <person name="Lipzen A."/>
            <person name="Mereny Z."/>
            <person name="Hegedus B."/>
            <person name="Baldrian P."/>
            <person name="Stursova M."/>
            <person name="Weitz H."/>
            <person name="Taylor A."/>
            <person name="Grigoriev I.V."/>
            <person name="Nagy L.G."/>
            <person name="Martin F."/>
            <person name="Kauserud H."/>
        </authorList>
    </citation>
    <scope>NUCLEOTIDE SEQUENCE</scope>
    <source>
        <strain evidence="1">CBHHK188m</strain>
    </source>
</reference>
<proteinExistence type="predicted"/>
<comment type="caution">
    <text evidence="1">The sequence shown here is derived from an EMBL/GenBank/DDBJ whole genome shotgun (WGS) entry which is preliminary data.</text>
</comment>
<accession>A0AAD7J894</accession>
<dbReference type="EMBL" id="JARJLG010000053">
    <property type="protein sequence ID" value="KAJ7758953.1"/>
    <property type="molecule type" value="Genomic_DNA"/>
</dbReference>